<reference evidence="2 3" key="1">
    <citation type="submission" date="2014-04" db="EMBL/GenBank/DDBJ databases">
        <authorList>
            <consortium name="DOE Joint Genome Institute"/>
            <person name="Kuo A."/>
            <person name="Kohler A."/>
            <person name="Nagy L.G."/>
            <person name="Floudas D."/>
            <person name="Copeland A."/>
            <person name="Barry K.W."/>
            <person name="Cichocki N."/>
            <person name="Veneault-Fourrey C."/>
            <person name="LaButti K."/>
            <person name="Lindquist E.A."/>
            <person name="Lipzen A."/>
            <person name="Lundell T."/>
            <person name="Morin E."/>
            <person name="Murat C."/>
            <person name="Sun H."/>
            <person name="Tunlid A."/>
            <person name="Henrissat B."/>
            <person name="Grigoriev I.V."/>
            <person name="Hibbett D.S."/>
            <person name="Martin F."/>
            <person name="Nordberg H.P."/>
            <person name="Cantor M.N."/>
            <person name="Hua S.X."/>
        </authorList>
    </citation>
    <scope>NUCLEOTIDE SEQUENCE [LARGE SCALE GENOMIC DNA]</scope>
    <source>
        <strain evidence="2 3">LaAM-08-1</strain>
    </source>
</reference>
<evidence type="ECO:0000313" key="2">
    <source>
        <dbReference type="EMBL" id="KIJ98086.1"/>
    </source>
</evidence>
<proteinExistence type="predicted"/>
<feature type="compositionally biased region" description="Basic and acidic residues" evidence="1">
    <location>
        <begin position="205"/>
        <end position="215"/>
    </location>
</feature>
<dbReference type="HOGENOM" id="CLU_1111560_0_0_1"/>
<accession>A0A0C9XKH6</accession>
<gene>
    <name evidence="2" type="ORF">K443DRAFT_133614</name>
</gene>
<evidence type="ECO:0000256" key="1">
    <source>
        <dbReference type="SAM" id="MobiDB-lite"/>
    </source>
</evidence>
<dbReference type="Proteomes" id="UP000054477">
    <property type="component" value="Unassembled WGS sequence"/>
</dbReference>
<dbReference type="AlphaFoldDB" id="A0A0C9XKH6"/>
<reference evidence="3" key="2">
    <citation type="submission" date="2015-01" db="EMBL/GenBank/DDBJ databases">
        <title>Evolutionary Origins and Diversification of the Mycorrhizal Mutualists.</title>
        <authorList>
            <consortium name="DOE Joint Genome Institute"/>
            <consortium name="Mycorrhizal Genomics Consortium"/>
            <person name="Kohler A."/>
            <person name="Kuo A."/>
            <person name="Nagy L.G."/>
            <person name="Floudas D."/>
            <person name="Copeland A."/>
            <person name="Barry K.W."/>
            <person name="Cichocki N."/>
            <person name="Veneault-Fourrey C."/>
            <person name="LaButti K."/>
            <person name="Lindquist E.A."/>
            <person name="Lipzen A."/>
            <person name="Lundell T."/>
            <person name="Morin E."/>
            <person name="Murat C."/>
            <person name="Riley R."/>
            <person name="Ohm R."/>
            <person name="Sun H."/>
            <person name="Tunlid A."/>
            <person name="Henrissat B."/>
            <person name="Grigoriev I.V."/>
            <person name="Hibbett D.S."/>
            <person name="Martin F."/>
        </authorList>
    </citation>
    <scope>NUCLEOTIDE SEQUENCE [LARGE SCALE GENOMIC DNA]</scope>
    <source>
        <strain evidence="3">LaAM-08-1</strain>
    </source>
</reference>
<keyword evidence="3" id="KW-1185">Reference proteome</keyword>
<sequence length="215" mass="24041">MPGKRPRADSHSDAIDLVFEMLFAITDSSKPADCVTRNTLREWKRQLLSAEAEEKEAIRKAAEEFTLEEAVMDFGLTYTPTVMDFSEHWWNIEALPVIKTFQPSTCLAELVVYLACLRQSRLNRGRSNTSVYGVATDGLFYVFVTITHDGVLKESKQFSVVHGALSTVLGCFQYILETAMSMCPNLTQETGALEADGDDPFDVDDSPHLDSDDEQ</sequence>
<feature type="compositionally biased region" description="Acidic residues" evidence="1">
    <location>
        <begin position="195"/>
        <end position="204"/>
    </location>
</feature>
<feature type="region of interest" description="Disordered" evidence="1">
    <location>
        <begin position="192"/>
        <end position="215"/>
    </location>
</feature>
<organism evidence="2 3">
    <name type="scientific">Laccaria amethystina LaAM-08-1</name>
    <dbReference type="NCBI Taxonomy" id="1095629"/>
    <lineage>
        <taxon>Eukaryota</taxon>
        <taxon>Fungi</taxon>
        <taxon>Dikarya</taxon>
        <taxon>Basidiomycota</taxon>
        <taxon>Agaricomycotina</taxon>
        <taxon>Agaricomycetes</taxon>
        <taxon>Agaricomycetidae</taxon>
        <taxon>Agaricales</taxon>
        <taxon>Agaricineae</taxon>
        <taxon>Hydnangiaceae</taxon>
        <taxon>Laccaria</taxon>
    </lineage>
</organism>
<protein>
    <submittedName>
        <fullName evidence="2">Uncharacterized protein</fullName>
    </submittedName>
</protein>
<dbReference type="EMBL" id="KN838677">
    <property type="protein sequence ID" value="KIJ98086.1"/>
    <property type="molecule type" value="Genomic_DNA"/>
</dbReference>
<dbReference type="OrthoDB" id="3013557at2759"/>
<name>A0A0C9XKH6_9AGAR</name>
<evidence type="ECO:0000313" key="3">
    <source>
        <dbReference type="Proteomes" id="UP000054477"/>
    </source>
</evidence>